<keyword evidence="8" id="KW-1185">Reference proteome</keyword>
<evidence type="ECO:0000256" key="4">
    <source>
        <dbReference type="ARBA" id="ARBA00023136"/>
    </source>
</evidence>
<dbReference type="SMART" id="SM00327">
    <property type="entry name" value="VWA"/>
    <property type="match status" value="1"/>
</dbReference>
<feature type="transmembrane region" description="Helical" evidence="5">
    <location>
        <begin position="50"/>
        <end position="71"/>
    </location>
</feature>
<evidence type="ECO:0000313" key="8">
    <source>
        <dbReference type="Proteomes" id="UP000186074"/>
    </source>
</evidence>
<dbReference type="RefSeq" id="WP_076084407.1">
    <property type="nucleotide sequence ID" value="NZ_CP019070.1"/>
</dbReference>
<keyword evidence="1" id="KW-1003">Cell membrane</keyword>
<accession>A0A1P8KK75</accession>
<evidence type="ECO:0000256" key="2">
    <source>
        <dbReference type="ARBA" id="ARBA00022692"/>
    </source>
</evidence>
<dbReference type="InterPro" id="IPR050768">
    <property type="entry name" value="UPF0353/GerABKA_families"/>
</dbReference>
<dbReference type="OrthoDB" id="6206554at2"/>
<dbReference type="PANTHER" id="PTHR22550">
    <property type="entry name" value="SPORE GERMINATION PROTEIN"/>
    <property type="match status" value="1"/>
</dbReference>
<gene>
    <name evidence="7" type="ORF">LPB137_03465</name>
</gene>
<evidence type="ECO:0000256" key="3">
    <source>
        <dbReference type="ARBA" id="ARBA00022989"/>
    </source>
</evidence>
<organism evidence="7 8">
    <name type="scientific">Poseidonibacter parvus</name>
    <dbReference type="NCBI Taxonomy" id="1850254"/>
    <lineage>
        <taxon>Bacteria</taxon>
        <taxon>Pseudomonadati</taxon>
        <taxon>Campylobacterota</taxon>
        <taxon>Epsilonproteobacteria</taxon>
        <taxon>Campylobacterales</taxon>
        <taxon>Arcobacteraceae</taxon>
        <taxon>Poseidonibacter</taxon>
    </lineage>
</organism>
<dbReference type="PANTHER" id="PTHR22550:SF5">
    <property type="entry name" value="LEUCINE ZIPPER PROTEIN 4"/>
    <property type="match status" value="1"/>
</dbReference>
<keyword evidence="4 5" id="KW-0472">Membrane</keyword>
<name>A0A1P8KK75_9BACT</name>
<dbReference type="Pfam" id="PF00092">
    <property type="entry name" value="VWA"/>
    <property type="match status" value="1"/>
</dbReference>
<dbReference type="Gene3D" id="3.40.50.410">
    <property type="entry name" value="von Willebrand factor, type A domain"/>
    <property type="match status" value="1"/>
</dbReference>
<dbReference type="KEGG" id="alp:LPB137_03465"/>
<dbReference type="InterPro" id="IPR036465">
    <property type="entry name" value="vWFA_dom_sf"/>
</dbReference>
<reference evidence="7 8" key="1">
    <citation type="submission" date="2017-01" db="EMBL/GenBank/DDBJ databases">
        <title>Genome sequencing of Arcobacter sp. LPB0137.</title>
        <authorList>
            <person name="Lee G.-W."/>
            <person name="Yi H."/>
        </authorList>
    </citation>
    <scope>NUCLEOTIDE SEQUENCE [LARGE SCALE GENOMIC DNA]</scope>
    <source>
        <strain evidence="7 8">LPB0137</strain>
    </source>
</reference>
<dbReference type="PROSITE" id="PS50234">
    <property type="entry name" value="VWFA"/>
    <property type="match status" value="1"/>
</dbReference>
<dbReference type="InterPro" id="IPR002035">
    <property type="entry name" value="VWF_A"/>
</dbReference>
<evidence type="ECO:0000313" key="7">
    <source>
        <dbReference type="EMBL" id="APW64957.1"/>
    </source>
</evidence>
<evidence type="ECO:0000256" key="1">
    <source>
        <dbReference type="ARBA" id="ARBA00022475"/>
    </source>
</evidence>
<evidence type="ECO:0000259" key="6">
    <source>
        <dbReference type="PROSITE" id="PS50234"/>
    </source>
</evidence>
<feature type="transmembrane region" description="Helical" evidence="5">
    <location>
        <begin position="279"/>
        <end position="297"/>
    </location>
</feature>
<dbReference type="EMBL" id="CP019070">
    <property type="protein sequence ID" value="APW64957.1"/>
    <property type="molecule type" value="Genomic_DNA"/>
</dbReference>
<dbReference type="Proteomes" id="UP000186074">
    <property type="component" value="Chromosome"/>
</dbReference>
<dbReference type="SUPFAM" id="SSF53300">
    <property type="entry name" value="vWA-like"/>
    <property type="match status" value="1"/>
</dbReference>
<dbReference type="STRING" id="1850254.LPB137_03465"/>
<feature type="domain" description="VWFA" evidence="6">
    <location>
        <begin position="85"/>
        <end position="260"/>
    </location>
</feature>
<keyword evidence="2 5" id="KW-0812">Transmembrane</keyword>
<dbReference type="AlphaFoldDB" id="A0A1P8KK75"/>
<sequence>MFNNLSFEFPYLLLLILVFIFCSIYCKAKTPSYLIPHLNIFQKSNEKSSLIMNLLKFSIITLSIIALASPVKNQDTQLIKNDGINILLDLDASGSMNYNDLDKEDTSKNRFDVVKDIVKDFIKKRPSDNIGLLIFGDSVMMASPLSFDKNAQREIIDYLEVGMAGKQTALIDSIARSVNILKDKKAKSNVIIVLSDGEDTASKIPLKVVIKLLKKYNIKAYTIGIGNSNKYVLNQISTNSNAKSYTAYSKEDLIDIYDDINKLEKSKIDQNKIILKDYLFFYPLFFAVLFLILYIYLKNKE</sequence>
<proteinExistence type="predicted"/>
<evidence type="ECO:0000256" key="5">
    <source>
        <dbReference type="SAM" id="Phobius"/>
    </source>
</evidence>
<keyword evidence="3 5" id="KW-1133">Transmembrane helix</keyword>
<protein>
    <submittedName>
        <fullName evidence="7">VWA domain-containing protein</fullName>
    </submittedName>
</protein>